<gene>
    <name evidence="1" type="ORF">RM519_11650</name>
</gene>
<proteinExistence type="predicted"/>
<evidence type="ECO:0000313" key="1">
    <source>
        <dbReference type="EMBL" id="MDT0553904.1"/>
    </source>
</evidence>
<reference evidence="1 2" key="1">
    <citation type="submission" date="2023-09" db="EMBL/GenBank/DDBJ databases">
        <authorList>
            <person name="Rey-Velasco X."/>
        </authorList>
    </citation>
    <scope>NUCLEOTIDE SEQUENCE [LARGE SCALE GENOMIC DNA]</scope>
    <source>
        <strain evidence="1 2">P050</strain>
    </source>
</reference>
<comment type="caution">
    <text evidence="1">The sequence shown here is derived from an EMBL/GenBank/DDBJ whole genome shotgun (WGS) entry which is preliminary data.</text>
</comment>
<accession>A0ABU2Y8B9</accession>
<organism evidence="1 2">
    <name type="scientific">Urechidicola vernalis</name>
    <dbReference type="NCBI Taxonomy" id="3075600"/>
    <lineage>
        <taxon>Bacteria</taxon>
        <taxon>Pseudomonadati</taxon>
        <taxon>Bacteroidota</taxon>
        <taxon>Flavobacteriia</taxon>
        <taxon>Flavobacteriales</taxon>
        <taxon>Flavobacteriaceae</taxon>
        <taxon>Urechidicola</taxon>
    </lineage>
</organism>
<dbReference type="EMBL" id="JAVRHV010000006">
    <property type="protein sequence ID" value="MDT0553904.1"/>
    <property type="molecule type" value="Genomic_DNA"/>
</dbReference>
<evidence type="ECO:0000313" key="2">
    <source>
        <dbReference type="Proteomes" id="UP001252186"/>
    </source>
</evidence>
<protein>
    <submittedName>
        <fullName evidence="1">Uncharacterized protein</fullName>
    </submittedName>
</protein>
<dbReference type="RefSeq" id="WP_311593990.1">
    <property type="nucleotide sequence ID" value="NZ_JAVRHV010000006.1"/>
</dbReference>
<name>A0ABU2Y8B9_9FLAO</name>
<sequence>MELLIFKTDIKSKKKIKKVKKLFNTNIEILDWGIDLEDVDNVLRIEGVDGIDKKRIIKLTETDGFCCEQLT</sequence>
<dbReference type="Proteomes" id="UP001252186">
    <property type="component" value="Unassembled WGS sequence"/>
</dbReference>
<keyword evidence="2" id="KW-1185">Reference proteome</keyword>